<dbReference type="InterPro" id="IPR029058">
    <property type="entry name" value="AB_hydrolase_fold"/>
</dbReference>
<dbReference type="InterPro" id="IPR008886">
    <property type="entry name" value="UPF0227/Esterase_YqiA"/>
</dbReference>
<dbReference type="EMBL" id="JADHEC010000041">
    <property type="protein sequence ID" value="MBF2709746.1"/>
    <property type="molecule type" value="Genomic_DNA"/>
</dbReference>
<protein>
    <recommendedName>
        <fullName evidence="3">Alpha/beta hydrolase</fullName>
    </recommendedName>
</protein>
<dbReference type="Gene3D" id="3.40.50.1820">
    <property type="entry name" value="alpha/beta hydrolase"/>
    <property type="match status" value="1"/>
</dbReference>
<dbReference type="AlphaFoldDB" id="A0A930UAM6"/>
<evidence type="ECO:0000313" key="2">
    <source>
        <dbReference type="Proteomes" id="UP000646211"/>
    </source>
</evidence>
<dbReference type="RefSeq" id="WP_194312981.1">
    <property type="nucleotide sequence ID" value="NZ_JADHEC010000041.1"/>
</dbReference>
<comment type="caution">
    <text evidence="1">The sequence shown here is derived from an EMBL/GenBank/DDBJ whole genome shotgun (WGS) entry which is preliminary data.</text>
</comment>
<evidence type="ECO:0000313" key="1">
    <source>
        <dbReference type="EMBL" id="MBF2709746.1"/>
    </source>
</evidence>
<keyword evidence="2" id="KW-1185">Reference proteome</keyword>
<evidence type="ECO:0008006" key="3">
    <source>
        <dbReference type="Google" id="ProtNLM"/>
    </source>
</evidence>
<name>A0A930UAM6_9FLAO</name>
<dbReference type="Proteomes" id="UP000646211">
    <property type="component" value="Unassembled WGS sequence"/>
</dbReference>
<accession>A0A930UAM6</accession>
<dbReference type="Pfam" id="PF05728">
    <property type="entry name" value="UPF0227"/>
    <property type="match status" value="1"/>
</dbReference>
<proteinExistence type="predicted"/>
<gene>
    <name evidence="1" type="ORF">IR213_14275</name>
</gene>
<dbReference type="SUPFAM" id="SSF53474">
    <property type="entry name" value="alpha/beta-Hydrolases"/>
    <property type="match status" value="1"/>
</dbReference>
<sequence>MNILFLHGLESKLSDEKRTILEAYGTVIAPDLEYKSNPDIIQNLYDEYKNQNINAIIGSSMGGFAGFHLANSLGICALLYNPALPYRNSVMQNIPLDLSKKHSPMMRIVLGGHDNVIKAKDNLTFLSQNFNEIKECTIEIIYELAHQIPVVIFEEQTEAFFERLCY</sequence>
<reference evidence="1" key="1">
    <citation type="submission" date="2020-11" db="EMBL/GenBank/DDBJ databases">
        <title>Genome of Flavobacterium soyangense.</title>
        <authorList>
            <person name="Liu Q."/>
            <person name="Xin Y.-H."/>
        </authorList>
    </citation>
    <scope>NUCLEOTIDE SEQUENCE</scope>
    <source>
        <strain evidence="1">CGMCC 1.13493</strain>
    </source>
</reference>
<organism evidence="1 2">
    <name type="scientific">Flavobacterium soyangense</name>
    <dbReference type="NCBI Taxonomy" id="2023265"/>
    <lineage>
        <taxon>Bacteria</taxon>
        <taxon>Pseudomonadati</taxon>
        <taxon>Bacteroidota</taxon>
        <taxon>Flavobacteriia</taxon>
        <taxon>Flavobacteriales</taxon>
        <taxon>Flavobacteriaceae</taxon>
        <taxon>Flavobacterium</taxon>
    </lineage>
</organism>